<evidence type="ECO:0000313" key="3">
    <source>
        <dbReference type="Proteomes" id="UP000031449"/>
    </source>
</evidence>
<feature type="region of interest" description="Disordered" evidence="1">
    <location>
        <begin position="66"/>
        <end position="92"/>
    </location>
</feature>
<dbReference type="AlphaFoldDB" id="A0A0B5AYF6"/>
<geneLocation type="plasmid" evidence="3"/>
<dbReference type="HOGENOM" id="CLU_1127894_0_0_9"/>
<keyword evidence="3" id="KW-1185">Reference proteome</keyword>
<dbReference type="EMBL" id="CP009417">
    <property type="protein sequence ID" value="AJD93697.1"/>
    <property type="molecule type" value="Genomic_DNA"/>
</dbReference>
<protein>
    <submittedName>
        <fullName evidence="2">Uncharacterized protein</fullName>
    </submittedName>
</protein>
<dbReference type="BioCyc" id="JESP1508404:G14D9-13703-MONOMER"/>
<reference evidence="2 3" key="1">
    <citation type="submission" date="2014-08" db="EMBL/GenBank/DDBJ databases">
        <title>Complete genome of a marine bacteria Jeotgalibacillus malaysiensis.</title>
        <authorList>
            <person name="Yaakop A.S."/>
            <person name="Chan K.-G."/>
            <person name="Goh K.M."/>
        </authorList>
    </citation>
    <scope>NUCLEOTIDE SEQUENCE [LARGE SCALE GENOMIC DNA]</scope>
    <source>
        <strain evidence="2 3">D5</strain>
        <plasmid evidence="3">Plasmid</plasmid>
    </source>
</reference>
<organism evidence="2 3">
    <name type="scientific">Jeotgalibacillus malaysiensis</name>
    <dbReference type="NCBI Taxonomy" id="1508404"/>
    <lineage>
        <taxon>Bacteria</taxon>
        <taxon>Bacillati</taxon>
        <taxon>Bacillota</taxon>
        <taxon>Bacilli</taxon>
        <taxon>Bacillales</taxon>
        <taxon>Caryophanaceae</taxon>
        <taxon>Jeotgalibacillus</taxon>
    </lineage>
</organism>
<gene>
    <name evidence="2" type="ORF">JMA_43800</name>
</gene>
<dbReference type="Proteomes" id="UP000031449">
    <property type="component" value="Plasmid unnamed"/>
</dbReference>
<name>A0A0B5AYF6_9BACL</name>
<sequence length="246" mass="27666">MSKELEQVFKTLNGIAKMVEGQVKQKRDTQSQEQPQQPDFLGYLLKEVSDGLKENPSARLEDLLKTVISGQKPESTRETKTETSNQHATQPPSFDELLSAILLGIAPQMSESQPQKQPEQTVESDVLFDVKQRLEHHGFDVQQGRGQHVLDVKADGEVIAMIRLAEGGQLYVNETFNPSLEFSEHSQIVARLKADLKTALTIGADDKEVLRLSAELEFAIKKQDEMKSVLNHKIMLYEKVLMILTN</sequence>
<proteinExistence type="predicted"/>
<accession>A0A0B5AYF6</accession>
<feature type="compositionally biased region" description="Polar residues" evidence="1">
    <location>
        <begin position="82"/>
        <end position="92"/>
    </location>
</feature>
<evidence type="ECO:0000313" key="2">
    <source>
        <dbReference type="EMBL" id="AJD93697.1"/>
    </source>
</evidence>
<keyword evidence="2" id="KW-0614">Plasmid</keyword>
<feature type="region of interest" description="Disordered" evidence="1">
    <location>
        <begin position="22"/>
        <end position="41"/>
    </location>
</feature>
<dbReference type="KEGG" id="jeo:JMA_43800"/>
<evidence type="ECO:0000256" key="1">
    <source>
        <dbReference type="SAM" id="MobiDB-lite"/>
    </source>
</evidence>